<dbReference type="Pfam" id="PF02518">
    <property type="entry name" value="HATPase_c"/>
    <property type="match status" value="1"/>
</dbReference>
<comment type="caution">
    <text evidence="14">The sequence shown here is derived from an EMBL/GenBank/DDBJ whole genome shotgun (WGS) entry which is preliminary data.</text>
</comment>
<keyword evidence="6" id="KW-0902">Two-component regulatory system</keyword>
<dbReference type="SMART" id="SM00448">
    <property type="entry name" value="REC"/>
    <property type="match status" value="1"/>
</dbReference>
<dbReference type="InterPro" id="IPR036890">
    <property type="entry name" value="HATPase_C_sf"/>
</dbReference>
<feature type="coiled-coil region" evidence="9">
    <location>
        <begin position="509"/>
        <end position="567"/>
    </location>
</feature>
<evidence type="ECO:0000313" key="14">
    <source>
        <dbReference type="EMBL" id="MFB2935857.1"/>
    </source>
</evidence>
<dbReference type="Gene3D" id="1.20.120.160">
    <property type="entry name" value="HPT domain"/>
    <property type="match status" value="1"/>
</dbReference>
<keyword evidence="4" id="KW-0808">Transferase</keyword>
<dbReference type="Pfam" id="PF01584">
    <property type="entry name" value="CheW"/>
    <property type="match status" value="1"/>
</dbReference>
<evidence type="ECO:0000256" key="3">
    <source>
        <dbReference type="ARBA" id="ARBA00022553"/>
    </source>
</evidence>
<dbReference type="SUPFAM" id="SSF52172">
    <property type="entry name" value="CheY-like"/>
    <property type="match status" value="1"/>
</dbReference>
<evidence type="ECO:0000256" key="4">
    <source>
        <dbReference type="ARBA" id="ARBA00022679"/>
    </source>
</evidence>
<dbReference type="Gene3D" id="3.30.565.10">
    <property type="entry name" value="Histidine kinase-like ATPase, C-terminal domain"/>
    <property type="match status" value="1"/>
</dbReference>
<dbReference type="PANTHER" id="PTHR43395:SF1">
    <property type="entry name" value="CHEMOTAXIS PROTEIN CHEA"/>
    <property type="match status" value="1"/>
</dbReference>
<dbReference type="SMART" id="SM01231">
    <property type="entry name" value="H-kinase_dim"/>
    <property type="match status" value="1"/>
</dbReference>
<dbReference type="PROSITE" id="PS50110">
    <property type="entry name" value="RESPONSE_REGULATORY"/>
    <property type="match status" value="1"/>
</dbReference>
<evidence type="ECO:0000256" key="5">
    <source>
        <dbReference type="ARBA" id="ARBA00022777"/>
    </source>
</evidence>
<sequence>MNSDNDIREQGYQYFLAEAPELLQNIEQELLNLREDYSLVKVHSLMRSTHTLKGAAANVGLETIKTISHHLEDVFKALYNPEIEIDPDLEMLLYEGYECLRLPLMAEITGGYVNESEALDRSVTVFAKLQEKLGDYFGKEAQIPSSVELGFDITKSIFEVGVKQRLESLAITIDSDNSSELETVLREQVEVFIGLGESLNLPGFGAIAKTTLTALELHPEQVKNIAQVALLDFSEGWSAVMEGDRTSGGKPSAALQELANSNPETLDAENIITDELLEIPADNLDVSSPELVNDEITQYPELIVAELPETETEVEANLESDIEIEEVLAEPSLDDVFGNFIETEDRPIFGEEVKIDISETTAEVTSEESLTVSATVEDHGKIITEEKAVISQVVPDQLVEQPPTKVKFQTATPSPQTAANTKATHTSVRVDLELLERLSHLAGEMLIGQNRQLNISEQLQESIGQLWYRLRRHQQTISELRDWSDQLLVVQERQRVVENWSSSFDSLELDQHSELHELLQATLEELVQLEEAIESTDYLAKQSSQVLAKQRRLLNNAQDDLRTARMLPLGEIFSRFPRLLQQLSAAHKKRVKLTLIGTEVLIDRALAEKLYDPLLHLVRNAFDHGIELPEIRASQGKAETGKIEICAYHRANKTVIEVRDDGQGLDLDRIRRRAVEMQLLSVEQADKASEAILLNLLFEPGFSTASQVSDLSGRGIGLNVVRSQMEVLSGSVIVNSEPQKGTTFLLQFPLSLTMAKLMICETKGTVYALLSDAIEQIILPKSEQVQYSNGQKVLHLTNQRNTVIPIYNMAELMSGNTPSYRSKLPEAIDRNQSETFKFSSTPLLLLRQTSQVDLWQGTKIVALEIDQIMGEQELVIRSLGKAIAPPSYVYGGSTLADGRLTLVIDPTILVSQLFDQAVGKNPISDWQWETNDSKLDPELLSLQLNSPTSLPMLATTPKKILVVDDSISVRQTLALTLQRSGYQVVQAQNGRDAIYQIQQNRGIQLVICDIEMPAMNGFEFLNSYRQDTVLPQVPVIMLTSRTGEKHRLLAKELGAVGYFTKPYRENEMLKAIADLFDEKVPTLA</sequence>
<dbReference type="PANTHER" id="PTHR43395">
    <property type="entry name" value="SENSOR HISTIDINE KINASE CHEA"/>
    <property type="match status" value="1"/>
</dbReference>
<evidence type="ECO:0000256" key="9">
    <source>
        <dbReference type="SAM" id="Coils"/>
    </source>
</evidence>
<dbReference type="Gene3D" id="2.30.30.40">
    <property type="entry name" value="SH3 Domains"/>
    <property type="match status" value="1"/>
</dbReference>
<dbReference type="SUPFAM" id="SSF47226">
    <property type="entry name" value="Histidine-containing phosphotransfer domain, HPT domain"/>
    <property type="match status" value="1"/>
</dbReference>
<evidence type="ECO:0000256" key="6">
    <source>
        <dbReference type="ARBA" id="ARBA00023012"/>
    </source>
</evidence>
<dbReference type="InterPro" id="IPR036641">
    <property type="entry name" value="HPT_dom_sf"/>
</dbReference>
<dbReference type="Pfam" id="PF02895">
    <property type="entry name" value="H-kinase_dim"/>
    <property type="match status" value="1"/>
</dbReference>
<keyword evidence="3 8" id="KW-0597">Phosphoprotein</keyword>
<feature type="domain" description="HPt" evidence="13">
    <location>
        <begin position="4"/>
        <end position="107"/>
    </location>
</feature>
<feature type="domain" description="CheW-like" evidence="12">
    <location>
        <begin position="754"/>
        <end position="915"/>
    </location>
</feature>
<name>A0ABV4YAM0_9CYAN</name>
<dbReference type="CDD" id="cd00088">
    <property type="entry name" value="HPT"/>
    <property type="match status" value="1"/>
</dbReference>
<proteinExistence type="predicted"/>
<evidence type="ECO:0000256" key="7">
    <source>
        <dbReference type="PROSITE-ProRule" id="PRU00110"/>
    </source>
</evidence>
<dbReference type="InterPro" id="IPR005467">
    <property type="entry name" value="His_kinase_dom"/>
</dbReference>
<dbReference type="InterPro" id="IPR001789">
    <property type="entry name" value="Sig_transdc_resp-reg_receiver"/>
</dbReference>
<dbReference type="SMART" id="SM00387">
    <property type="entry name" value="HATPase_c"/>
    <property type="match status" value="1"/>
</dbReference>
<evidence type="ECO:0000313" key="15">
    <source>
        <dbReference type="Proteomes" id="UP001576776"/>
    </source>
</evidence>
<feature type="domain" description="Histidine kinase" evidence="10">
    <location>
        <begin position="514"/>
        <end position="752"/>
    </location>
</feature>
<keyword evidence="15" id="KW-1185">Reference proteome</keyword>
<dbReference type="Pfam" id="PF00072">
    <property type="entry name" value="Response_reg"/>
    <property type="match status" value="1"/>
</dbReference>
<evidence type="ECO:0000256" key="1">
    <source>
        <dbReference type="ARBA" id="ARBA00000085"/>
    </source>
</evidence>
<keyword evidence="5" id="KW-0418">Kinase</keyword>
<dbReference type="PROSITE" id="PS50109">
    <property type="entry name" value="HIS_KIN"/>
    <property type="match status" value="1"/>
</dbReference>
<evidence type="ECO:0000256" key="8">
    <source>
        <dbReference type="PROSITE-ProRule" id="PRU00169"/>
    </source>
</evidence>
<feature type="modified residue" description="Phosphohistidine" evidence="7">
    <location>
        <position position="50"/>
    </location>
</feature>
<dbReference type="Pfam" id="PF01627">
    <property type="entry name" value="Hpt"/>
    <property type="match status" value="1"/>
</dbReference>
<dbReference type="EMBL" id="JBHFNS010000046">
    <property type="protein sequence ID" value="MFB2935857.1"/>
    <property type="molecule type" value="Genomic_DNA"/>
</dbReference>
<dbReference type="InterPro" id="IPR004105">
    <property type="entry name" value="CheA-like_dim"/>
</dbReference>
<dbReference type="SMART" id="SM00260">
    <property type="entry name" value="CheW"/>
    <property type="match status" value="1"/>
</dbReference>
<dbReference type="Proteomes" id="UP001576776">
    <property type="component" value="Unassembled WGS sequence"/>
</dbReference>
<comment type="catalytic activity">
    <reaction evidence="1">
        <text>ATP + protein L-histidine = ADP + protein N-phospho-L-histidine.</text>
        <dbReference type="EC" id="2.7.13.3"/>
    </reaction>
</comment>
<dbReference type="RefSeq" id="WP_413257359.1">
    <property type="nucleotide sequence ID" value="NZ_JBHFNS010000046.1"/>
</dbReference>
<reference evidence="14 15" key="1">
    <citation type="submission" date="2024-09" db="EMBL/GenBank/DDBJ databases">
        <title>Floridaenema gen nov. (Aerosakkonemataceae, Aerosakkonematales ord. nov., Cyanobacteria) from benthic tropical and subtropical fresh waters, with the description of four new species.</title>
        <authorList>
            <person name="Moretto J.A."/>
            <person name="Berthold D.E."/>
            <person name="Lefler F.W."/>
            <person name="Huang I.-S."/>
            <person name="Laughinghouse H. IV."/>
        </authorList>
    </citation>
    <scope>NUCLEOTIDE SEQUENCE [LARGE SCALE GENOMIC DNA]</scope>
    <source>
        <strain evidence="14 15">BLCC-F154</strain>
    </source>
</reference>
<dbReference type="InterPro" id="IPR002545">
    <property type="entry name" value="CheW-lke_dom"/>
</dbReference>
<dbReference type="PROSITE" id="PS50851">
    <property type="entry name" value="CHEW"/>
    <property type="match status" value="1"/>
</dbReference>
<feature type="modified residue" description="4-aspartylphosphate" evidence="8">
    <location>
        <position position="1009"/>
    </location>
</feature>
<evidence type="ECO:0000256" key="2">
    <source>
        <dbReference type="ARBA" id="ARBA00012438"/>
    </source>
</evidence>
<evidence type="ECO:0000259" key="11">
    <source>
        <dbReference type="PROSITE" id="PS50110"/>
    </source>
</evidence>
<evidence type="ECO:0000259" key="10">
    <source>
        <dbReference type="PROSITE" id="PS50109"/>
    </source>
</evidence>
<accession>A0ABV4YAM0</accession>
<dbReference type="InterPro" id="IPR004358">
    <property type="entry name" value="Sig_transdc_His_kin-like_C"/>
</dbReference>
<organism evidence="14 15">
    <name type="scientific">Floridaenema fluviatile BLCC-F154</name>
    <dbReference type="NCBI Taxonomy" id="3153640"/>
    <lineage>
        <taxon>Bacteria</taxon>
        <taxon>Bacillati</taxon>
        <taxon>Cyanobacteriota</taxon>
        <taxon>Cyanophyceae</taxon>
        <taxon>Oscillatoriophycideae</taxon>
        <taxon>Aerosakkonematales</taxon>
        <taxon>Aerosakkonemataceae</taxon>
        <taxon>Floridanema</taxon>
        <taxon>Floridanema fluviatile</taxon>
    </lineage>
</organism>
<feature type="domain" description="Response regulatory" evidence="11">
    <location>
        <begin position="959"/>
        <end position="1076"/>
    </location>
</feature>
<evidence type="ECO:0000259" key="13">
    <source>
        <dbReference type="PROSITE" id="PS50894"/>
    </source>
</evidence>
<keyword evidence="9" id="KW-0175">Coiled coil</keyword>
<protein>
    <recommendedName>
        <fullName evidence="2">histidine kinase</fullName>
        <ecNumber evidence="2">2.7.13.3</ecNumber>
    </recommendedName>
</protein>
<dbReference type="InterPro" id="IPR011006">
    <property type="entry name" value="CheY-like_superfamily"/>
</dbReference>
<dbReference type="PROSITE" id="PS50894">
    <property type="entry name" value="HPT"/>
    <property type="match status" value="1"/>
</dbReference>
<dbReference type="SUPFAM" id="SSF50341">
    <property type="entry name" value="CheW-like"/>
    <property type="match status" value="1"/>
</dbReference>
<dbReference type="EC" id="2.7.13.3" evidence="2"/>
<dbReference type="Gene3D" id="3.40.50.2300">
    <property type="match status" value="1"/>
</dbReference>
<dbReference type="SMART" id="SM00073">
    <property type="entry name" value="HPT"/>
    <property type="match status" value="1"/>
</dbReference>
<dbReference type="InterPro" id="IPR051315">
    <property type="entry name" value="Bact_Chemotaxis_CheA"/>
</dbReference>
<dbReference type="SUPFAM" id="SSF55874">
    <property type="entry name" value="ATPase domain of HSP90 chaperone/DNA topoisomerase II/histidine kinase"/>
    <property type="match status" value="1"/>
</dbReference>
<dbReference type="PRINTS" id="PR00344">
    <property type="entry name" value="BCTRLSENSOR"/>
</dbReference>
<gene>
    <name evidence="14" type="ORF">ACE1B6_11445</name>
</gene>
<dbReference type="InterPro" id="IPR036061">
    <property type="entry name" value="CheW-like_dom_sf"/>
</dbReference>
<dbReference type="InterPro" id="IPR008207">
    <property type="entry name" value="Sig_transdc_His_kin_Hpt_dom"/>
</dbReference>
<evidence type="ECO:0000259" key="12">
    <source>
        <dbReference type="PROSITE" id="PS50851"/>
    </source>
</evidence>
<dbReference type="InterPro" id="IPR003594">
    <property type="entry name" value="HATPase_dom"/>
</dbReference>